<feature type="region of interest" description="Disordered" evidence="1">
    <location>
        <begin position="49"/>
        <end position="71"/>
    </location>
</feature>
<feature type="transmembrane region" description="Helical" evidence="2">
    <location>
        <begin position="20"/>
        <end position="38"/>
    </location>
</feature>
<keyword evidence="4" id="KW-1185">Reference proteome</keyword>
<keyword evidence="2" id="KW-0472">Membrane</keyword>
<accession>A0ABN1CSV9</accession>
<comment type="caution">
    <text evidence="3">The sequence shown here is derived from an EMBL/GenBank/DDBJ whole genome shotgun (WGS) entry which is preliminary data.</text>
</comment>
<reference evidence="3 4" key="1">
    <citation type="journal article" date="2019" name="Int. J. Syst. Evol. Microbiol.">
        <title>The Global Catalogue of Microorganisms (GCM) 10K type strain sequencing project: providing services to taxonomists for standard genome sequencing and annotation.</title>
        <authorList>
            <consortium name="The Broad Institute Genomics Platform"/>
            <consortium name="The Broad Institute Genome Sequencing Center for Infectious Disease"/>
            <person name="Wu L."/>
            <person name="Ma J."/>
        </authorList>
    </citation>
    <scope>NUCLEOTIDE SEQUENCE [LARGE SCALE GENOMIC DNA]</scope>
    <source>
        <strain evidence="3 4">JCM 10303</strain>
    </source>
</reference>
<keyword evidence="2" id="KW-1133">Transmembrane helix</keyword>
<dbReference type="EMBL" id="BAAAGS010000014">
    <property type="protein sequence ID" value="GAA0525323.1"/>
    <property type="molecule type" value="Genomic_DNA"/>
</dbReference>
<organism evidence="3 4">
    <name type="scientific">Saccharopolyspora erythraea</name>
    <name type="common">Streptomyces erythraeus</name>
    <dbReference type="NCBI Taxonomy" id="1836"/>
    <lineage>
        <taxon>Bacteria</taxon>
        <taxon>Bacillati</taxon>
        <taxon>Actinomycetota</taxon>
        <taxon>Actinomycetes</taxon>
        <taxon>Pseudonocardiales</taxon>
        <taxon>Pseudonocardiaceae</taxon>
        <taxon>Saccharopolyspora</taxon>
    </lineage>
</organism>
<evidence type="ECO:0000256" key="1">
    <source>
        <dbReference type="SAM" id="MobiDB-lite"/>
    </source>
</evidence>
<gene>
    <name evidence="3" type="ORF">GCM10009533_25890</name>
</gene>
<evidence type="ECO:0000256" key="2">
    <source>
        <dbReference type="SAM" id="Phobius"/>
    </source>
</evidence>
<evidence type="ECO:0008006" key="5">
    <source>
        <dbReference type="Google" id="ProtNLM"/>
    </source>
</evidence>
<proteinExistence type="predicted"/>
<evidence type="ECO:0000313" key="4">
    <source>
        <dbReference type="Proteomes" id="UP001500729"/>
    </source>
</evidence>
<protein>
    <recommendedName>
        <fullName evidence="5">Secreted protein</fullName>
    </recommendedName>
</protein>
<name>A0ABN1CSV9_SACER</name>
<evidence type="ECO:0000313" key="3">
    <source>
        <dbReference type="EMBL" id="GAA0525323.1"/>
    </source>
</evidence>
<keyword evidence="2" id="KW-0812">Transmembrane</keyword>
<sequence>MLANAHPLPNPGGMGEVMRRLVPVAGLLAAAIAGYLGVYRLGRWLDEPVQFSPRERDETGSGQRTPARDTA</sequence>
<dbReference type="Proteomes" id="UP001500729">
    <property type="component" value="Unassembled WGS sequence"/>
</dbReference>